<evidence type="ECO:0000313" key="1">
    <source>
        <dbReference type="EMBL" id="SSZ39875.1"/>
    </source>
</evidence>
<gene>
    <name evidence="1" type="ORF">NCTC12860_01096</name>
</gene>
<dbReference type="Proteomes" id="UP000253846">
    <property type="component" value="Unassembled WGS sequence"/>
</dbReference>
<accession>A0A336NCM2</accession>
<sequence>MRMKNGQHQISSYRTFEENSYDNIAAAFAGINSVFAKLHNEISGNIEKNALLWSNEAGAFVARHGKDEKKAITILLMHLMQVVALIRIRRRVRLSM</sequence>
<reference evidence="1 2" key="1">
    <citation type="submission" date="2018-06" db="EMBL/GenBank/DDBJ databases">
        <authorList>
            <consortium name="Pathogen Informatics"/>
            <person name="Doyle S."/>
        </authorList>
    </citation>
    <scope>NUCLEOTIDE SEQUENCE [LARGE SCALE GENOMIC DNA]</scope>
    <source>
        <strain evidence="1 2">NCTC12860</strain>
    </source>
</reference>
<dbReference type="Gene3D" id="6.10.250.2030">
    <property type="match status" value="1"/>
</dbReference>
<dbReference type="RefSeq" id="WP_147269647.1">
    <property type="nucleotide sequence ID" value="NZ_CACVBG010000001.1"/>
</dbReference>
<evidence type="ECO:0000313" key="2">
    <source>
        <dbReference type="Proteomes" id="UP000253846"/>
    </source>
</evidence>
<name>A0A336NCM2_BARGR</name>
<dbReference type="AlphaFoldDB" id="A0A336NCM2"/>
<organism evidence="1 2">
    <name type="scientific">Bartonella grahamii</name>
    <dbReference type="NCBI Taxonomy" id="33045"/>
    <lineage>
        <taxon>Bacteria</taxon>
        <taxon>Pseudomonadati</taxon>
        <taxon>Pseudomonadota</taxon>
        <taxon>Alphaproteobacteria</taxon>
        <taxon>Hyphomicrobiales</taxon>
        <taxon>Bartonellaceae</taxon>
        <taxon>Bartonella</taxon>
    </lineage>
</organism>
<protein>
    <submittedName>
        <fullName evidence="1">Uncharacterized protein</fullName>
    </submittedName>
</protein>
<dbReference type="EMBL" id="UFTD01000001">
    <property type="protein sequence ID" value="SSZ39875.1"/>
    <property type="molecule type" value="Genomic_DNA"/>
</dbReference>
<proteinExistence type="predicted"/>